<accession>A0A6J6LLI3</accession>
<sequence>MLKRGNKTPLPPGKYRMGGKHFKNDKAFIKTAVGDVKRLEQYAGLNKDSALLDWGCGAGRLGVGVREYFGAIRDYHGVDIQKELIDWADENLAGPGMRFTYVNVSNERYNPDGSPERTLAADPGSVDVFYAYSVFSHMNDEDTPAYLKLIAEALSENGKAFVTCFVEEDVAGWEENPEGYGPLDWKGRLHCTRFARWHFEDHVNAARLAVDRFEYGQETDGQSLYVLRKR</sequence>
<dbReference type="AlphaFoldDB" id="A0A6J6LLI3"/>
<evidence type="ECO:0000313" key="2">
    <source>
        <dbReference type="EMBL" id="CAB4634904.1"/>
    </source>
</evidence>
<dbReference type="EMBL" id="CAEZVB010000163">
    <property type="protein sequence ID" value="CAB4634904.1"/>
    <property type="molecule type" value="Genomic_DNA"/>
</dbReference>
<proteinExistence type="predicted"/>
<feature type="domain" description="Methyltransferase" evidence="1">
    <location>
        <begin position="52"/>
        <end position="158"/>
    </location>
</feature>
<dbReference type="CDD" id="cd02440">
    <property type="entry name" value="AdoMet_MTases"/>
    <property type="match status" value="1"/>
</dbReference>
<dbReference type="InterPro" id="IPR029063">
    <property type="entry name" value="SAM-dependent_MTases_sf"/>
</dbReference>
<reference evidence="3" key="1">
    <citation type="submission" date="2020-05" db="EMBL/GenBank/DDBJ databases">
        <authorList>
            <person name="Chiriac C."/>
            <person name="Salcher M."/>
            <person name="Ghai R."/>
            <person name="Kavagutti S V."/>
        </authorList>
    </citation>
    <scope>NUCLEOTIDE SEQUENCE</scope>
</reference>
<name>A0A6J6LLI3_9ZZZZ</name>
<dbReference type="InterPro" id="IPR041698">
    <property type="entry name" value="Methyltransf_25"/>
</dbReference>
<evidence type="ECO:0000259" key="1">
    <source>
        <dbReference type="Pfam" id="PF13649"/>
    </source>
</evidence>
<evidence type="ECO:0000313" key="4">
    <source>
        <dbReference type="EMBL" id="CAB4901822.1"/>
    </source>
</evidence>
<evidence type="ECO:0000313" key="3">
    <source>
        <dbReference type="EMBL" id="CAB4661394.1"/>
    </source>
</evidence>
<organism evidence="3">
    <name type="scientific">freshwater metagenome</name>
    <dbReference type="NCBI Taxonomy" id="449393"/>
    <lineage>
        <taxon>unclassified sequences</taxon>
        <taxon>metagenomes</taxon>
        <taxon>ecological metagenomes</taxon>
    </lineage>
</organism>
<dbReference type="EMBL" id="CAEZWR010000050">
    <property type="protein sequence ID" value="CAB4661394.1"/>
    <property type="molecule type" value="Genomic_DNA"/>
</dbReference>
<dbReference type="Gene3D" id="3.40.50.150">
    <property type="entry name" value="Vaccinia Virus protein VP39"/>
    <property type="match status" value="1"/>
</dbReference>
<dbReference type="Pfam" id="PF13649">
    <property type="entry name" value="Methyltransf_25"/>
    <property type="match status" value="1"/>
</dbReference>
<protein>
    <submittedName>
        <fullName evidence="3">Unannotated protein</fullName>
    </submittedName>
</protein>
<dbReference type="EMBL" id="CAFBMO010000014">
    <property type="protein sequence ID" value="CAB4901822.1"/>
    <property type="molecule type" value="Genomic_DNA"/>
</dbReference>
<dbReference type="SUPFAM" id="SSF53335">
    <property type="entry name" value="S-adenosyl-L-methionine-dependent methyltransferases"/>
    <property type="match status" value="1"/>
</dbReference>
<gene>
    <name evidence="2" type="ORF">UFOPK1908_01692</name>
    <name evidence="3" type="ORF">UFOPK2282_00571</name>
    <name evidence="4" type="ORF">UFOPK3576_00511</name>
</gene>